<keyword evidence="4" id="KW-1185">Reference proteome</keyword>
<reference evidence="3 4" key="1">
    <citation type="submission" date="2019-09" db="EMBL/GenBank/DDBJ databases">
        <title>Genome sequencing of strain KACC 19306.</title>
        <authorList>
            <person name="Heo J."/>
            <person name="Kim S.-J."/>
            <person name="Kim J.-S."/>
            <person name="Hong S.-B."/>
            <person name="Kwon S.-W."/>
        </authorList>
    </citation>
    <scope>NUCLEOTIDE SEQUENCE [LARGE SCALE GENOMIC DNA]</scope>
    <source>
        <strain evidence="3 4">KACC 19306</strain>
    </source>
</reference>
<dbReference type="KEGG" id="ail:FLP10_03805"/>
<dbReference type="AlphaFoldDB" id="A0A5C1YC30"/>
<feature type="chain" id="PRO_5022672966" evidence="2">
    <location>
        <begin position="29"/>
        <end position="173"/>
    </location>
</feature>
<accession>A0A5C1YC30</accession>
<feature type="signal peptide" evidence="2">
    <location>
        <begin position="1"/>
        <end position="28"/>
    </location>
</feature>
<sequence>MPTRRAATTLAIAGLVLGSLLFTGCAGAAPADETADSAPTTRTEAPADEQNTDEAGDDGAAGASTQEDCLAFQGALTDSATALQEGMSEYSSDPAGAVATLKDFQGTFDAAVADLSDADVKAVGEDAGAKLDDVISTLDAAVADPASLDMEVYLGKVTAMTESFSAIGDVCAA</sequence>
<feature type="compositionally biased region" description="Acidic residues" evidence="1">
    <location>
        <begin position="46"/>
        <end position="57"/>
    </location>
</feature>
<feature type="region of interest" description="Disordered" evidence="1">
    <location>
        <begin position="30"/>
        <end position="63"/>
    </location>
</feature>
<dbReference type="EMBL" id="CP043505">
    <property type="protein sequence ID" value="QEO13644.1"/>
    <property type="molecule type" value="Genomic_DNA"/>
</dbReference>
<dbReference type="Proteomes" id="UP000324678">
    <property type="component" value="Chromosome"/>
</dbReference>
<dbReference type="PROSITE" id="PS51257">
    <property type="entry name" value="PROKAR_LIPOPROTEIN"/>
    <property type="match status" value="1"/>
</dbReference>
<name>A0A5C1YC30_9MICO</name>
<gene>
    <name evidence="3" type="ORF">FLP10_03805</name>
</gene>
<proteinExistence type="predicted"/>
<evidence type="ECO:0000313" key="3">
    <source>
        <dbReference type="EMBL" id="QEO13644.1"/>
    </source>
</evidence>
<evidence type="ECO:0000313" key="4">
    <source>
        <dbReference type="Proteomes" id="UP000324678"/>
    </source>
</evidence>
<keyword evidence="2" id="KW-0732">Signal</keyword>
<dbReference type="RefSeq" id="WP_149159667.1">
    <property type="nucleotide sequence ID" value="NZ_CP043505.1"/>
</dbReference>
<evidence type="ECO:0000256" key="2">
    <source>
        <dbReference type="SAM" id="SignalP"/>
    </source>
</evidence>
<protein>
    <submittedName>
        <fullName evidence="3">Uncharacterized protein</fullName>
    </submittedName>
</protein>
<organism evidence="3 4">
    <name type="scientific">Agromyces intestinalis</name>
    <dbReference type="NCBI Taxonomy" id="2592652"/>
    <lineage>
        <taxon>Bacteria</taxon>
        <taxon>Bacillati</taxon>
        <taxon>Actinomycetota</taxon>
        <taxon>Actinomycetes</taxon>
        <taxon>Micrococcales</taxon>
        <taxon>Microbacteriaceae</taxon>
        <taxon>Agromyces</taxon>
    </lineage>
</organism>
<evidence type="ECO:0000256" key="1">
    <source>
        <dbReference type="SAM" id="MobiDB-lite"/>
    </source>
</evidence>